<dbReference type="InterPro" id="IPR036249">
    <property type="entry name" value="Thioredoxin-like_sf"/>
</dbReference>
<comment type="similarity">
    <text evidence="1">Belongs to the SCO1/2 family.</text>
</comment>
<evidence type="ECO:0000256" key="1">
    <source>
        <dbReference type="ARBA" id="ARBA00010996"/>
    </source>
</evidence>
<keyword evidence="4" id="KW-1185">Reference proteome</keyword>
<evidence type="ECO:0000256" key="2">
    <source>
        <dbReference type="PIRSR" id="PIRSR603782-1"/>
    </source>
</evidence>
<evidence type="ECO:0000313" key="3">
    <source>
        <dbReference type="EMBL" id="VVC39011.1"/>
    </source>
</evidence>
<evidence type="ECO:0000313" key="4">
    <source>
        <dbReference type="Proteomes" id="UP000325440"/>
    </source>
</evidence>
<dbReference type="Pfam" id="PF02630">
    <property type="entry name" value="SCO1-SenC"/>
    <property type="match status" value="1"/>
</dbReference>
<reference evidence="3 4" key="1">
    <citation type="submission" date="2019-08" db="EMBL/GenBank/DDBJ databases">
        <authorList>
            <person name="Alioto T."/>
            <person name="Alioto T."/>
            <person name="Gomez Garrido J."/>
        </authorList>
    </citation>
    <scope>NUCLEOTIDE SEQUENCE [LARGE SCALE GENOMIC DNA]</scope>
</reference>
<accession>A0A5E4N514</accession>
<gene>
    <name evidence="3" type="ORF">CINCED_3A021176</name>
</gene>
<dbReference type="InterPro" id="IPR003782">
    <property type="entry name" value="SCO1/SenC"/>
</dbReference>
<dbReference type="EMBL" id="CABPRJ010001549">
    <property type="protein sequence ID" value="VVC39011.1"/>
    <property type="molecule type" value="Genomic_DNA"/>
</dbReference>
<feature type="binding site" evidence="2">
    <location>
        <position position="31"/>
    </location>
    <ligand>
        <name>Cu cation</name>
        <dbReference type="ChEBI" id="CHEBI:23378"/>
    </ligand>
</feature>
<dbReference type="AlphaFoldDB" id="A0A5E4N514"/>
<proteinExistence type="inferred from homology"/>
<keyword evidence="2" id="KW-0186">Copper</keyword>
<organism evidence="3 4">
    <name type="scientific">Cinara cedri</name>
    <dbReference type="NCBI Taxonomy" id="506608"/>
    <lineage>
        <taxon>Eukaryota</taxon>
        <taxon>Metazoa</taxon>
        <taxon>Ecdysozoa</taxon>
        <taxon>Arthropoda</taxon>
        <taxon>Hexapoda</taxon>
        <taxon>Insecta</taxon>
        <taxon>Pterygota</taxon>
        <taxon>Neoptera</taxon>
        <taxon>Paraneoptera</taxon>
        <taxon>Hemiptera</taxon>
        <taxon>Sternorrhyncha</taxon>
        <taxon>Aphidomorpha</taxon>
        <taxon>Aphidoidea</taxon>
        <taxon>Aphididae</taxon>
        <taxon>Lachninae</taxon>
        <taxon>Cinara</taxon>
    </lineage>
</organism>
<sequence>MLTGEKEKINEVVSKYRVYVNKLGGEEEINHSSIIYLIDPHGKYVTHFALDLNSDENQSDKILVGQRDWLARLSTQKISRSGYQIYVRAVALSSLQSYCSKEELIKKEADAIIDVGHNLNDFYLIIKNDLLTPSIGLDESNETSAVLVMEGRKEQPPAAS</sequence>
<dbReference type="Proteomes" id="UP000325440">
    <property type="component" value="Unassembled WGS sequence"/>
</dbReference>
<dbReference type="OrthoDB" id="6411543at2759"/>
<dbReference type="SUPFAM" id="SSF52833">
    <property type="entry name" value="Thioredoxin-like"/>
    <property type="match status" value="1"/>
</dbReference>
<protein>
    <submittedName>
        <fullName evidence="3">Thioredoxin-like fold,Copper chaperone SCO1/SenC</fullName>
    </submittedName>
</protein>
<name>A0A5E4N514_9HEMI</name>
<keyword evidence="2" id="KW-0479">Metal-binding</keyword>
<dbReference type="Gene3D" id="3.40.30.10">
    <property type="entry name" value="Glutaredoxin"/>
    <property type="match status" value="1"/>
</dbReference>
<dbReference type="GO" id="GO:0046872">
    <property type="term" value="F:metal ion binding"/>
    <property type="evidence" value="ECO:0007669"/>
    <property type="project" value="UniProtKB-KW"/>
</dbReference>